<dbReference type="InterPro" id="IPR020846">
    <property type="entry name" value="MFS_dom"/>
</dbReference>
<feature type="transmembrane region" description="Helical" evidence="4">
    <location>
        <begin position="368"/>
        <end position="385"/>
    </location>
</feature>
<feature type="transmembrane region" description="Helical" evidence="4">
    <location>
        <begin position="163"/>
        <end position="183"/>
    </location>
</feature>
<evidence type="ECO:0000259" key="5">
    <source>
        <dbReference type="PROSITE" id="PS50850"/>
    </source>
</evidence>
<feature type="transmembrane region" description="Helical" evidence="4">
    <location>
        <begin position="44"/>
        <end position="64"/>
    </location>
</feature>
<dbReference type="InterPro" id="IPR011701">
    <property type="entry name" value="MFS"/>
</dbReference>
<comment type="caution">
    <text evidence="6">The sequence shown here is derived from an EMBL/GenBank/DDBJ whole genome shotgun (WGS) entry which is preliminary data.</text>
</comment>
<dbReference type="SUPFAM" id="SSF103473">
    <property type="entry name" value="MFS general substrate transporter"/>
    <property type="match status" value="1"/>
</dbReference>
<name>A0ABR7J3B5_9FLAO</name>
<keyword evidence="2 4" id="KW-1133">Transmembrane helix</keyword>
<feature type="transmembrane region" description="Helical" evidence="4">
    <location>
        <begin position="339"/>
        <end position="362"/>
    </location>
</feature>
<proteinExistence type="predicted"/>
<gene>
    <name evidence="6" type="ORF">H8R23_01415</name>
</gene>
<feature type="transmembrane region" description="Helical" evidence="4">
    <location>
        <begin position="278"/>
        <end position="297"/>
    </location>
</feature>
<evidence type="ECO:0000313" key="7">
    <source>
        <dbReference type="Proteomes" id="UP000629963"/>
    </source>
</evidence>
<dbReference type="PROSITE" id="PS50850">
    <property type="entry name" value="MFS"/>
    <property type="match status" value="1"/>
</dbReference>
<feature type="transmembrane region" description="Helical" evidence="4">
    <location>
        <begin position="303"/>
        <end position="327"/>
    </location>
</feature>
<dbReference type="PANTHER" id="PTHR23521:SF3">
    <property type="entry name" value="MFS TRANSPORTER"/>
    <property type="match status" value="1"/>
</dbReference>
<dbReference type="EMBL" id="JACRUJ010000001">
    <property type="protein sequence ID" value="MBC5840050.1"/>
    <property type="molecule type" value="Genomic_DNA"/>
</dbReference>
<dbReference type="PANTHER" id="PTHR23521">
    <property type="entry name" value="TRANSPORTER MFS SUPERFAMILY"/>
    <property type="match status" value="1"/>
</dbReference>
<reference evidence="6 7" key="1">
    <citation type="submission" date="2020-08" db="EMBL/GenBank/DDBJ databases">
        <title>Description of novel Flavobacterium F-380 isolate.</title>
        <authorList>
            <person name="Saticioglu I.B."/>
            <person name="Duman M."/>
            <person name="Altun S."/>
        </authorList>
    </citation>
    <scope>NUCLEOTIDE SEQUENCE [LARGE SCALE GENOMIC DNA]</scope>
    <source>
        <strain evidence="6 7">F-380</strain>
    </source>
</reference>
<dbReference type="Pfam" id="PF07690">
    <property type="entry name" value="MFS_1"/>
    <property type="match status" value="1"/>
</dbReference>
<evidence type="ECO:0000256" key="4">
    <source>
        <dbReference type="SAM" id="Phobius"/>
    </source>
</evidence>
<feature type="transmembrane region" description="Helical" evidence="4">
    <location>
        <begin position="246"/>
        <end position="269"/>
    </location>
</feature>
<evidence type="ECO:0000256" key="2">
    <source>
        <dbReference type="ARBA" id="ARBA00022989"/>
    </source>
</evidence>
<feature type="transmembrane region" description="Helical" evidence="4">
    <location>
        <begin position="131"/>
        <end position="151"/>
    </location>
</feature>
<evidence type="ECO:0000256" key="3">
    <source>
        <dbReference type="ARBA" id="ARBA00023136"/>
    </source>
</evidence>
<feature type="domain" description="Major facilitator superfamily (MFS) profile" evidence="5">
    <location>
        <begin position="1"/>
        <end position="390"/>
    </location>
</feature>
<keyword evidence="7" id="KW-1185">Reference proteome</keyword>
<protein>
    <submittedName>
        <fullName evidence="6">MFS transporter</fullName>
    </submittedName>
</protein>
<keyword evidence="3 4" id="KW-0472">Membrane</keyword>
<dbReference type="Proteomes" id="UP000629963">
    <property type="component" value="Unassembled WGS sequence"/>
</dbReference>
<dbReference type="Gene3D" id="1.20.1250.20">
    <property type="entry name" value="MFS general substrate transporter like domains"/>
    <property type="match status" value="1"/>
</dbReference>
<evidence type="ECO:0000256" key="1">
    <source>
        <dbReference type="ARBA" id="ARBA00022692"/>
    </source>
</evidence>
<keyword evidence="1 4" id="KW-0812">Transmembrane</keyword>
<feature type="transmembrane region" description="Helical" evidence="4">
    <location>
        <begin position="7"/>
        <end position="24"/>
    </location>
</feature>
<evidence type="ECO:0000313" key="6">
    <source>
        <dbReference type="EMBL" id="MBC5840050.1"/>
    </source>
</evidence>
<feature type="transmembrane region" description="Helical" evidence="4">
    <location>
        <begin position="99"/>
        <end position="119"/>
    </location>
</feature>
<dbReference type="RefSeq" id="WP_187008660.1">
    <property type="nucleotide sequence ID" value="NZ_JACRUI010000001.1"/>
</dbReference>
<organism evidence="6 7">
    <name type="scientific">Flavobacterium kayseriense</name>
    <dbReference type="NCBI Taxonomy" id="2764714"/>
    <lineage>
        <taxon>Bacteria</taxon>
        <taxon>Pseudomonadati</taxon>
        <taxon>Bacteroidota</taxon>
        <taxon>Flavobacteriia</taxon>
        <taxon>Flavobacteriales</taxon>
        <taxon>Flavobacteriaceae</taxon>
        <taxon>Flavobacterium</taxon>
    </lineage>
</organism>
<sequence>MSEVKKHILPIIVLAQFCCTSLWFASNAVMSDLVQNFGLEESAIGNLTSSVQFGFILGTLLYAILAIADRFSPSKVFLMSALLGAACNLALIWDGNTLPSMLVIRFLTGFFLAGIYPVGMKIAADYFNKGLGKSLGFLVGALVIGTAFPHLLKSFTDWLPWKYVLLCTSALATFGGVIMLILVPDGPYRKQSQGVDTKVFATLFKIKELRSAAFGYFGHMWELYAFWAFTPLLLQTYTTLHPQVSFNIPILSFLIIGIGGLGCVLSGYLSHKYGTRKIAFTALFLSCMCCILSPFGFQLESSNLFIAFLLFWGIMVVADSPLLSTLIAENAAAEIKGTALTIINCLGFIVTIFSIQLISTLSTYTNSNTIYLCLAIGPVIGLLALRNKKKIDDAVV</sequence>
<dbReference type="InterPro" id="IPR036259">
    <property type="entry name" value="MFS_trans_sf"/>
</dbReference>
<feature type="transmembrane region" description="Helical" evidence="4">
    <location>
        <begin position="76"/>
        <end position="93"/>
    </location>
</feature>
<feature type="transmembrane region" description="Helical" evidence="4">
    <location>
        <begin position="213"/>
        <end position="234"/>
    </location>
</feature>
<accession>A0ABR7J3B5</accession>